<feature type="region of interest" description="Disordered" evidence="1">
    <location>
        <begin position="1"/>
        <end position="25"/>
    </location>
</feature>
<protein>
    <submittedName>
        <fullName evidence="2">Uncharacterized protein</fullName>
    </submittedName>
</protein>
<keyword evidence="3" id="KW-1185">Reference proteome</keyword>
<dbReference type="AlphaFoldDB" id="V5ZAY6"/>
<dbReference type="EMBL" id="CAHS01000016">
    <property type="protein sequence ID" value="CCG88114.1"/>
    <property type="molecule type" value="Genomic_DNA"/>
</dbReference>
<accession>V5ZAY6</accession>
<evidence type="ECO:0000313" key="2">
    <source>
        <dbReference type="EMBL" id="CCG88114.1"/>
    </source>
</evidence>
<reference evidence="2 3" key="1">
    <citation type="journal article" date="2013" name="Syst. Appl. Microbiol.">
        <title>Phylogenetic position and virulence apparatus of the pear flower necrosis pathogen Erwinia piriflorinigrans CFBP 5888T as assessed by comparative genomics.</title>
        <authorList>
            <person name="Smits T.H."/>
            <person name="Rezzonico F."/>
            <person name="Lopez M.M."/>
            <person name="Blom J."/>
            <person name="Goesmann A."/>
            <person name="Frey J.E."/>
            <person name="Duffy B."/>
        </authorList>
    </citation>
    <scope>NUCLEOTIDE SEQUENCE [LARGE SCALE GENOMIC DNA]</scope>
    <source>
        <strain evidence="3">CFBP5888</strain>
    </source>
</reference>
<comment type="caution">
    <text evidence="2">The sequence shown here is derived from an EMBL/GenBank/DDBJ whole genome shotgun (WGS) entry which is preliminary data.</text>
</comment>
<name>V5ZAY6_9GAMM</name>
<evidence type="ECO:0000256" key="1">
    <source>
        <dbReference type="SAM" id="MobiDB-lite"/>
    </source>
</evidence>
<proteinExistence type="predicted"/>
<organism evidence="2 3">
    <name type="scientific">Erwinia piriflorinigrans CFBP 5888</name>
    <dbReference type="NCBI Taxonomy" id="1161919"/>
    <lineage>
        <taxon>Bacteria</taxon>
        <taxon>Pseudomonadati</taxon>
        <taxon>Pseudomonadota</taxon>
        <taxon>Gammaproteobacteria</taxon>
        <taxon>Enterobacterales</taxon>
        <taxon>Erwiniaceae</taxon>
        <taxon>Erwinia</taxon>
    </lineage>
</organism>
<sequence>MAECSHPMRQRVDQDSRLTNPQIKQFQATVSGSNSLYGSI</sequence>
<gene>
    <name evidence="2" type="ORF">EPIR_2751</name>
</gene>
<evidence type="ECO:0000313" key="3">
    <source>
        <dbReference type="Proteomes" id="UP000018217"/>
    </source>
</evidence>
<dbReference type="Proteomes" id="UP000018217">
    <property type="component" value="Unassembled WGS sequence"/>
</dbReference>